<reference evidence="2 3" key="1">
    <citation type="submission" date="2024-01" db="EMBL/GenBank/DDBJ databases">
        <title>Uliginosibacterium soil sp. nov.</title>
        <authorList>
            <person name="Lv Y."/>
        </authorList>
    </citation>
    <scope>NUCLEOTIDE SEQUENCE [LARGE SCALE GENOMIC DNA]</scope>
    <source>
        <strain evidence="2 3">H3</strain>
    </source>
</reference>
<dbReference type="PANTHER" id="PTHR43861">
    <property type="entry name" value="TRANS-ACONITATE 2-METHYLTRANSFERASE-RELATED"/>
    <property type="match status" value="1"/>
</dbReference>
<dbReference type="SUPFAM" id="SSF53335">
    <property type="entry name" value="S-adenosyl-L-methionine-dependent methyltransferases"/>
    <property type="match status" value="1"/>
</dbReference>
<dbReference type="InterPro" id="IPR013216">
    <property type="entry name" value="Methyltransf_11"/>
</dbReference>
<keyword evidence="2" id="KW-0808">Transferase</keyword>
<protein>
    <submittedName>
        <fullName evidence="2">Methyltransferase domain-containing protein</fullName>
    </submittedName>
</protein>
<accession>A0ABU6K6G4</accession>
<feature type="domain" description="Methyltransferase type 11" evidence="1">
    <location>
        <begin position="43"/>
        <end position="138"/>
    </location>
</feature>
<evidence type="ECO:0000259" key="1">
    <source>
        <dbReference type="Pfam" id="PF08241"/>
    </source>
</evidence>
<keyword evidence="2" id="KW-0489">Methyltransferase</keyword>
<dbReference type="EMBL" id="JAYXHS010000003">
    <property type="protein sequence ID" value="MEC5387482.1"/>
    <property type="molecule type" value="Genomic_DNA"/>
</dbReference>
<dbReference type="GO" id="GO:0032259">
    <property type="term" value="P:methylation"/>
    <property type="evidence" value="ECO:0007669"/>
    <property type="project" value="UniProtKB-KW"/>
</dbReference>
<comment type="caution">
    <text evidence="2">The sequence shown here is derived from an EMBL/GenBank/DDBJ whole genome shotgun (WGS) entry which is preliminary data.</text>
</comment>
<name>A0ABU6K6G4_9RHOO</name>
<sequence>MPPSLNLDTPELAEQYDVISDKQFEHGKLLLADLDVSAGQRILDVGCGTGRLGEYAASELLGPHGEVIGIEPLALRVDIARRRASPNHQVSVGRAEDLSQFADASFDVVYLNSVYHWLQDKKPVLAEAFRVLKRGGRLGISVASKDRPHDIQRVLQDVLTEHALYRNATGATPHRVGFSELGAQLEGAGFLIDQIILRSFADVFPNPEAVIDFNAASSFGNYLTDYTPHVREQVLASLRERFTALQTAEGIVAYRHLLFAVGHKPV</sequence>
<dbReference type="Gene3D" id="3.40.50.150">
    <property type="entry name" value="Vaccinia Virus protein VP39"/>
    <property type="match status" value="1"/>
</dbReference>
<gene>
    <name evidence="2" type="ORF">VVD49_17255</name>
</gene>
<dbReference type="InterPro" id="IPR029063">
    <property type="entry name" value="SAM-dependent_MTases_sf"/>
</dbReference>
<proteinExistence type="predicted"/>
<organism evidence="2 3">
    <name type="scientific">Uliginosibacterium silvisoli</name>
    <dbReference type="NCBI Taxonomy" id="3114758"/>
    <lineage>
        <taxon>Bacteria</taxon>
        <taxon>Pseudomonadati</taxon>
        <taxon>Pseudomonadota</taxon>
        <taxon>Betaproteobacteria</taxon>
        <taxon>Rhodocyclales</taxon>
        <taxon>Zoogloeaceae</taxon>
        <taxon>Uliginosibacterium</taxon>
    </lineage>
</organism>
<dbReference type="GO" id="GO:0008168">
    <property type="term" value="F:methyltransferase activity"/>
    <property type="evidence" value="ECO:0007669"/>
    <property type="project" value="UniProtKB-KW"/>
</dbReference>
<dbReference type="CDD" id="cd02440">
    <property type="entry name" value="AdoMet_MTases"/>
    <property type="match status" value="1"/>
</dbReference>
<keyword evidence="3" id="KW-1185">Reference proteome</keyword>
<dbReference type="Proteomes" id="UP001331561">
    <property type="component" value="Unassembled WGS sequence"/>
</dbReference>
<evidence type="ECO:0000313" key="3">
    <source>
        <dbReference type="Proteomes" id="UP001331561"/>
    </source>
</evidence>
<dbReference type="Pfam" id="PF08241">
    <property type="entry name" value="Methyltransf_11"/>
    <property type="match status" value="1"/>
</dbReference>
<dbReference type="RefSeq" id="WP_327600451.1">
    <property type="nucleotide sequence ID" value="NZ_JAYXHS010000003.1"/>
</dbReference>
<evidence type="ECO:0000313" key="2">
    <source>
        <dbReference type="EMBL" id="MEC5387482.1"/>
    </source>
</evidence>